<reference evidence="1" key="1">
    <citation type="submission" date="2014-11" db="EMBL/GenBank/DDBJ databases">
        <authorList>
            <person name="Amaro Gonzalez C."/>
        </authorList>
    </citation>
    <scope>NUCLEOTIDE SEQUENCE</scope>
</reference>
<accession>A0A0E9VYQ4</accession>
<reference evidence="1" key="2">
    <citation type="journal article" date="2015" name="Fish Shellfish Immunol.">
        <title>Early steps in the European eel (Anguilla anguilla)-Vibrio vulnificus interaction in the gills: Role of the RtxA13 toxin.</title>
        <authorList>
            <person name="Callol A."/>
            <person name="Pajuelo D."/>
            <person name="Ebbesson L."/>
            <person name="Teles M."/>
            <person name="MacKenzie S."/>
            <person name="Amaro C."/>
        </authorList>
    </citation>
    <scope>NUCLEOTIDE SEQUENCE</scope>
</reference>
<proteinExistence type="predicted"/>
<dbReference type="EMBL" id="GBXM01025366">
    <property type="protein sequence ID" value="JAH83211.1"/>
    <property type="molecule type" value="Transcribed_RNA"/>
</dbReference>
<organism evidence="1">
    <name type="scientific">Anguilla anguilla</name>
    <name type="common">European freshwater eel</name>
    <name type="synonym">Muraena anguilla</name>
    <dbReference type="NCBI Taxonomy" id="7936"/>
    <lineage>
        <taxon>Eukaryota</taxon>
        <taxon>Metazoa</taxon>
        <taxon>Chordata</taxon>
        <taxon>Craniata</taxon>
        <taxon>Vertebrata</taxon>
        <taxon>Euteleostomi</taxon>
        <taxon>Actinopterygii</taxon>
        <taxon>Neopterygii</taxon>
        <taxon>Teleostei</taxon>
        <taxon>Anguilliformes</taxon>
        <taxon>Anguillidae</taxon>
        <taxon>Anguilla</taxon>
    </lineage>
</organism>
<dbReference type="AlphaFoldDB" id="A0A0E9VYQ4"/>
<evidence type="ECO:0000313" key="1">
    <source>
        <dbReference type="EMBL" id="JAH83211.1"/>
    </source>
</evidence>
<protein>
    <submittedName>
        <fullName evidence="1">Uncharacterized protein</fullName>
    </submittedName>
</protein>
<name>A0A0E9VYQ4_ANGAN</name>
<sequence>MEMPLKQIFETEPYGCQQVFL</sequence>